<organism evidence="1 2">
    <name type="scientific">Clostridium frigidicarnis</name>
    <dbReference type="NCBI Taxonomy" id="84698"/>
    <lineage>
        <taxon>Bacteria</taxon>
        <taxon>Bacillati</taxon>
        <taxon>Bacillota</taxon>
        <taxon>Clostridia</taxon>
        <taxon>Eubacteriales</taxon>
        <taxon>Clostridiaceae</taxon>
        <taxon>Clostridium</taxon>
    </lineage>
</organism>
<protein>
    <recommendedName>
        <fullName evidence="3">Replication protein</fullName>
    </recommendedName>
</protein>
<dbReference type="EMBL" id="FOKI01000039">
    <property type="protein sequence ID" value="SFB38539.1"/>
    <property type="molecule type" value="Genomic_DNA"/>
</dbReference>
<dbReference type="OrthoDB" id="6008408at2"/>
<dbReference type="RefSeq" id="WP_090042788.1">
    <property type="nucleotide sequence ID" value="NZ_FOKI01000039.1"/>
</dbReference>
<dbReference type="STRING" id="84698.SAMN04488528_103916"/>
<dbReference type="Proteomes" id="UP000198619">
    <property type="component" value="Unassembled WGS sequence"/>
</dbReference>
<keyword evidence="2" id="KW-1185">Reference proteome</keyword>
<name>A0A1I1AKJ2_9CLOT</name>
<accession>A0A1I1AKJ2</accession>
<evidence type="ECO:0008006" key="3">
    <source>
        <dbReference type="Google" id="ProtNLM"/>
    </source>
</evidence>
<reference evidence="1 2" key="1">
    <citation type="submission" date="2016-10" db="EMBL/GenBank/DDBJ databases">
        <authorList>
            <person name="de Groot N.N."/>
        </authorList>
    </citation>
    <scope>NUCLEOTIDE SEQUENCE [LARGE SCALE GENOMIC DNA]</scope>
    <source>
        <strain evidence="1 2">DSM 12271</strain>
    </source>
</reference>
<proteinExistence type="predicted"/>
<sequence length="406" mass="48906">MNAVLRDNNENNDLVNYIEMLSENAERHRYRAFIKMNQKHFSQRMYKTEKNLMKAIDETEKEDEIYNLFLTLNTFYKPKRTTENIAQFENLYIDLDYYKKGLRLESVLFFLEKDYFNSLIPTPNLIIDSGKGLYLIWHIKPVPIKALPLWQAIERYFLECLKNLGADPVAVDPVRFLRIPGTINLKYNSTVKILETNETSYTLNEIQHEYFTITKKSSPKHKNRVEKITKLFNAYSLYWTRIRDLVRLCEMREYDVAGHRELILFLYRYWSCMILDENEALENTLEINSRFTEKLSKIEVKKATKSAERYYKNKKYNYSNERLIELLNISYEEQQKLETIISKEEKYSRKNQVRNLKRRNEEGLTKREKDKLELEKSIKTLRQQGFTQKQIAKELKKDIRTIKRYC</sequence>
<evidence type="ECO:0000313" key="1">
    <source>
        <dbReference type="EMBL" id="SFB38539.1"/>
    </source>
</evidence>
<gene>
    <name evidence="1" type="ORF">SAMN04488528_103916</name>
</gene>
<evidence type="ECO:0000313" key="2">
    <source>
        <dbReference type="Proteomes" id="UP000198619"/>
    </source>
</evidence>
<dbReference type="AlphaFoldDB" id="A0A1I1AKJ2"/>